<evidence type="ECO:0000313" key="1">
    <source>
        <dbReference type="EMBL" id="SJZ50180.1"/>
    </source>
</evidence>
<dbReference type="Proteomes" id="UP000190328">
    <property type="component" value="Unassembled WGS sequence"/>
</dbReference>
<dbReference type="PANTHER" id="PTHR35810">
    <property type="entry name" value="CYTOPLASMIC PROTEIN-RELATED"/>
    <property type="match status" value="1"/>
</dbReference>
<dbReference type="STRING" id="263852.SAMN02745116_00563"/>
<name>A0A1T4L6J6_9ENTE</name>
<dbReference type="EMBL" id="FUXI01000004">
    <property type="protein sequence ID" value="SJZ50180.1"/>
    <property type="molecule type" value="Genomic_DNA"/>
</dbReference>
<sequence>FQIIQNKLHYAITGHTAPEIVFSRANAQQVNMGLTTMKSNYPQKADITVAKNYLLKNELEDLNQMSSAFLDIAERQARRKKQMKMIDWITQVDRYIELTDDILLQDKGKITRKQANEKALEEFMKYKTLNPPNSTIVKDYLENLSKEIERLEGK</sequence>
<organism evidence="1 2">
    <name type="scientific">Pilibacter termitis</name>
    <dbReference type="NCBI Taxonomy" id="263852"/>
    <lineage>
        <taxon>Bacteria</taxon>
        <taxon>Bacillati</taxon>
        <taxon>Bacillota</taxon>
        <taxon>Bacilli</taxon>
        <taxon>Lactobacillales</taxon>
        <taxon>Enterococcaceae</taxon>
        <taxon>Pilibacter</taxon>
    </lineage>
</organism>
<dbReference type="AlphaFoldDB" id="A0A1T4L6J6"/>
<dbReference type="InterPro" id="IPR011204">
    <property type="entry name" value="Virulence_RhuM-like"/>
</dbReference>
<feature type="non-terminal residue" evidence="1">
    <location>
        <position position="1"/>
    </location>
</feature>
<keyword evidence="2" id="KW-1185">Reference proteome</keyword>
<protein>
    <submittedName>
        <fullName evidence="1">Virulence protein RhuM family protein</fullName>
    </submittedName>
</protein>
<accession>A0A1T4L6J6</accession>
<gene>
    <name evidence="1" type="ORF">SAMN02745116_00563</name>
</gene>
<evidence type="ECO:0000313" key="2">
    <source>
        <dbReference type="Proteomes" id="UP000190328"/>
    </source>
</evidence>
<dbReference type="PANTHER" id="PTHR35810:SF1">
    <property type="entry name" value="CYTOPLASMIC PROTEIN"/>
    <property type="match status" value="1"/>
</dbReference>
<dbReference type="Pfam" id="PF13310">
    <property type="entry name" value="Virulence_RhuM"/>
    <property type="match status" value="1"/>
</dbReference>
<proteinExistence type="predicted"/>
<dbReference type="RefSeq" id="WP_144399457.1">
    <property type="nucleotide sequence ID" value="NZ_FUXI01000004.1"/>
</dbReference>
<reference evidence="1 2" key="1">
    <citation type="submission" date="2017-02" db="EMBL/GenBank/DDBJ databases">
        <authorList>
            <person name="Peterson S.W."/>
        </authorList>
    </citation>
    <scope>NUCLEOTIDE SEQUENCE [LARGE SCALE GENOMIC DNA]</scope>
    <source>
        <strain evidence="1 2">ATCC BAA-1030</strain>
    </source>
</reference>